<dbReference type="InterPro" id="IPR013249">
    <property type="entry name" value="RNA_pol_sigma70_r4_t2"/>
</dbReference>
<evidence type="ECO:0000259" key="5">
    <source>
        <dbReference type="Pfam" id="PF04542"/>
    </source>
</evidence>
<dbReference type="NCBIfam" id="TIGR02937">
    <property type="entry name" value="sigma70-ECF"/>
    <property type="match status" value="1"/>
</dbReference>
<keyword evidence="4" id="KW-0804">Transcription</keyword>
<proteinExistence type="inferred from homology"/>
<dbReference type="SUPFAM" id="SSF88659">
    <property type="entry name" value="Sigma3 and sigma4 domains of RNA polymerase sigma factors"/>
    <property type="match status" value="1"/>
</dbReference>
<accession>A0ABP8YF20</accession>
<dbReference type="InterPro" id="IPR014284">
    <property type="entry name" value="RNA_pol_sigma-70_dom"/>
</dbReference>
<dbReference type="Gene3D" id="1.10.1740.10">
    <property type="match status" value="1"/>
</dbReference>
<feature type="domain" description="RNA polymerase sigma-70 region 2" evidence="5">
    <location>
        <begin position="33"/>
        <end position="93"/>
    </location>
</feature>
<comment type="caution">
    <text evidence="7">The sequence shown here is derived from an EMBL/GenBank/DDBJ whole genome shotgun (WGS) entry which is preliminary data.</text>
</comment>
<reference evidence="8" key="1">
    <citation type="journal article" date="2019" name="Int. J. Syst. Evol. Microbiol.">
        <title>The Global Catalogue of Microorganisms (GCM) 10K type strain sequencing project: providing services to taxonomists for standard genome sequencing and annotation.</title>
        <authorList>
            <consortium name="The Broad Institute Genomics Platform"/>
            <consortium name="The Broad Institute Genome Sequencing Center for Infectious Disease"/>
            <person name="Wu L."/>
            <person name="Ma J."/>
        </authorList>
    </citation>
    <scope>NUCLEOTIDE SEQUENCE [LARGE SCALE GENOMIC DNA]</scope>
    <source>
        <strain evidence="8">JCM 18961</strain>
    </source>
</reference>
<feature type="domain" description="RNA polymerase sigma factor 70 region 4 type 2" evidence="6">
    <location>
        <begin position="122"/>
        <end position="173"/>
    </location>
</feature>
<evidence type="ECO:0000313" key="8">
    <source>
        <dbReference type="Proteomes" id="UP001500556"/>
    </source>
</evidence>
<comment type="similarity">
    <text evidence="1">Belongs to the sigma-70 factor family. ECF subfamily.</text>
</comment>
<dbReference type="InterPro" id="IPR013325">
    <property type="entry name" value="RNA_pol_sigma_r2"/>
</dbReference>
<evidence type="ECO:0000256" key="3">
    <source>
        <dbReference type="ARBA" id="ARBA00023082"/>
    </source>
</evidence>
<keyword evidence="3" id="KW-0731">Sigma factor</keyword>
<dbReference type="Pfam" id="PF04542">
    <property type="entry name" value="Sigma70_r2"/>
    <property type="match status" value="1"/>
</dbReference>
<dbReference type="PANTHER" id="PTHR43133">
    <property type="entry name" value="RNA POLYMERASE ECF-TYPE SIGMA FACTO"/>
    <property type="match status" value="1"/>
</dbReference>
<organism evidence="7 8">
    <name type="scientific">Pedococcus ginsenosidimutans</name>
    <dbReference type="NCBI Taxonomy" id="490570"/>
    <lineage>
        <taxon>Bacteria</taxon>
        <taxon>Bacillati</taxon>
        <taxon>Actinomycetota</taxon>
        <taxon>Actinomycetes</taxon>
        <taxon>Micrococcales</taxon>
        <taxon>Intrasporangiaceae</taxon>
        <taxon>Pedococcus</taxon>
    </lineage>
</organism>
<evidence type="ECO:0000256" key="4">
    <source>
        <dbReference type="ARBA" id="ARBA00023163"/>
    </source>
</evidence>
<protein>
    <submittedName>
        <fullName evidence="7">RNA polymerase sigma factor</fullName>
    </submittedName>
</protein>
<evidence type="ECO:0000313" key="7">
    <source>
        <dbReference type="EMBL" id="GAA4728411.1"/>
    </source>
</evidence>
<dbReference type="Proteomes" id="UP001500556">
    <property type="component" value="Unassembled WGS sequence"/>
</dbReference>
<dbReference type="PANTHER" id="PTHR43133:SF66">
    <property type="entry name" value="ECF RNA POLYMERASE SIGMA FACTOR SIGK"/>
    <property type="match status" value="1"/>
</dbReference>
<dbReference type="InterPro" id="IPR036388">
    <property type="entry name" value="WH-like_DNA-bd_sf"/>
</dbReference>
<evidence type="ECO:0000259" key="6">
    <source>
        <dbReference type="Pfam" id="PF08281"/>
    </source>
</evidence>
<evidence type="ECO:0000256" key="1">
    <source>
        <dbReference type="ARBA" id="ARBA00010641"/>
    </source>
</evidence>
<keyword evidence="2" id="KW-0805">Transcription regulation</keyword>
<dbReference type="InterPro" id="IPR013324">
    <property type="entry name" value="RNA_pol_sigma_r3/r4-like"/>
</dbReference>
<dbReference type="Pfam" id="PF08281">
    <property type="entry name" value="Sigma70_r4_2"/>
    <property type="match status" value="1"/>
</dbReference>
<dbReference type="InterPro" id="IPR007627">
    <property type="entry name" value="RNA_pol_sigma70_r2"/>
</dbReference>
<dbReference type="EMBL" id="BAABLO010000011">
    <property type="protein sequence ID" value="GAA4728411.1"/>
    <property type="molecule type" value="Genomic_DNA"/>
</dbReference>
<gene>
    <name evidence="7" type="ORF">GCM10025782_29000</name>
</gene>
<dbReference type="SUPFAM" id="SSF88946">
    <property type="entry name" value="Sigma2 domain of RNA polymerase sigma factors"/>
    <property type="match status" value="1"/>
</dbReference>
<keyword evidence="8" id="KW-1185">Reference proteome</keyword>
<dbReference type="Gene3D" id="1.10.10.10">
    <property type="entry name" value="Winged helix-like DNA-binding domain superfamily/Winged helix DNA-binding domain"/>
    <property type="match status" value="1"/>
</dbReference>
<name>A0ABP8YF20_9MICO</name>
<evidence type="ECO:0000256" key="2">
    <source>
        <dbReference type="ARBA" id="ARBA00023015"/>
    </source>
</evidence>
<sequence length="184" mass="20483">MPVAREEFAEVLARAQAGDEEAFSRLWLDLNPRLVRYLRMEPAHNAEDLAAETWVSVVKGLKRFRGDETAWHAWVFTTARRRALDDARRRSRRPQTTGPERLDRLVAAPDLPPDHEPDGAEEALHLLSALPPLQAQVVALRVLADLPVDTVAAMLGRSPGAVRVAAHRGLRTLAARLSREGVTR</sequence>
<dbReference type="InterPro" id="IPR039425">
    <property type="entry name" value="RNA_pol_sigma-70-like"/>
</dbReference>